<organism evidence="2 3">
    <name type="scientific">Fusarium oxysporum f. sp. radicis-cucumerinum</name>
    <dbReference type="NCBI Taxonomy" id="327505"/>
    <lineage>
        <taxon>Eukaryota</taxon>
        <taxon>Fungi</taxon>
        <taxon>Dikarya</taxon>
        <taxon>Ascomycota</taxon>
        <taxon>Pezizomycotina</taxon>
        <taxon>Sordariomycetes</taxon>
        <taxon>Hypocreomycetidae</taxon>
        <taxon>Hypocreales</taxon>
        <taxon>Nectriaceae</taxon>
        <taxon>Fusarium</taxon>
        <taxon>Fusarium oxysporum species complex</taxon>
    </lineage>
</organism>
<feature type="chain" id="PRO_5013957730" description="CBM1 domain-containing protein" evidence="1">
    <location>
        <begin position="20"/>
        <end position="102"/>
    </location>
</feature>
<reference evidence="2 3" key="1">
    <citation type="journal article" date="2016" name="Environ. Microbiol.">
        <title>Effector profiles distinguish formae speciales of Fusarium oxysporum.</title>
        <authorList>
            <person name="van Dam P."/>
            <person name="Fokkens L."/>
            <person name="Schmidt S.M."/>
            <person name="Linmans J.H."/>
            <person name="Kistler H.C."/>
            <person name="Ma L.J."/>
            <person name="Rep M."/>
        </authorList>
    </citation>
    <scope>NUCLEOTIDE SEQUENCE [LARGE SCALE GENOMIC DNA]</scope>
    <source>
        <strain evidence="2 3">Forc016</strain>
    </source>
</reference>
<evidence type="ECO:0000256" key="1">
    <source>
        <dbReference type="SAM" id="SignalP"/>
    </source>
</evidence>
<evidence type="ECO:0000313" key="3">
    <source>
        <dbReference type="Proteomes" id="UP000219602"/>
    </source>
</evidence>
<evidence type="ECO:0000313" key="2">
    <source>
        <dbReference type="EMBL" id="PCD41087.1"/>
    </source>
</evidence>
<evidence type="ECO:0008006" key="4">
    <source>
        <dbReference type="Google" id="ProtNLM"/>
    </source>
</evidence>
<accession>A0A2H3HCX3</accession>
<keyword evidence="1" id="KW-0732">Signal</keyword>
<reference evidence="2 3" key="2">
    <citation type="journal article" date="2017" name="Sci. Rep.">
        <title>A mobile pathogenicity chromosome in Fusarium oxysporum for infection of multiple cucurbit species.</title>
        <authorList>
            <person name="van Dam P."/>
            <person name="Fokkens L."/>
            <person name="Ayukawa Y."/>
            <person name="van der Gragt M."/>
            <person name="Ter Horst A."/>
            <person name="Brankovics B."/>
            <person name="Houterman P.M."/>
            <person name="Arie T."/>
            <person name="Rep M."/>
        </authorList>
    </citation>
    <scope>NUCLEOTIDE SEQUENCE [LARGE SCALE GENOMIC DNA]</scope>
    <source>
        <strain evidence="2 3">Forc016</strain>
    </source>
</reference>
<comment type="caution">
    <text evidence="2">The sequence shown here is derived from an EMBL/GenBank/DDBJ whole genome shotgun (WGS) entry which is preliminary data.</text>
</comment>
<gene>
    <name evidence="2" type="ORF">AU210_003645</name>
</gene>
<sequence length="102" mass="10773">MKLAATIIAVMATFADAQAASDGNLVGCQPGTYRCAGTTGWEVCNTRAVFVNGGTCPPDTVCKFFKPSKSPYCVPPKFEFPKIFHSHGALSSSHAVDALWSS</sequence>
<dbReference type="AlphaFoldDB" id="A0A2H3HCX3"/>
<feature type="signal peptide" evidence="1">
    <location>
        <begin position="1"/>
        <end position="19"/>
    </location>
</feature>
<dbReference type="Proteomes" id="UP000219602">
    <property type="component" value="Chromosome 4"/>
</dbReference>
<proteinExistence type="predicted"/>
<protein>
    <recommendedName>
        <fullName evidence="4">CBM1 domain-containing protein</fullName>
    </recommendedName>
</protein>
<dbReference type="EMBL" id="MABQ02000003">
    <property type="protein sequence ID" value="PCD41087.1"/>
    <property type="molecule type" value="Genomic_DNA"/>
</dbReference>
<name>A0A2H3HCX3_FUSOX</name>